<sequence length="92" mass="10998">MWKDVKIVYGKPRYSQTQGSVERDNQDIYNMLTAWMNDNNTNKWSEGLPFVQFAKNTTYHEGIRQSPYEAMFGIKAKRGVFFAYRTNRKYRN</sequence>
<dbReference type="OrthoDB" id="6427862at2759"/>
<dbReference type="GO" id="GO:0015074">
    <property type="term" value="P:DNA integration"/>
    <property type="evidence" value="ECO:0007669"/>
    <property type="project" value="InterPro"/>
</dbReference>
<dbReference type="InterPro" id="IPR001584">
    <property type="entry name" value="Integrase_cat-core"/>
</dbReference>
<dbReference type="Gene3D" id="3.30.420.10">
    <property type="entry name" value="Ribonuclease H-like superfamily/Ribonuclease H"/>
    <property type="match status" value="1"/>
</dbReference>
<dbReference type="GO" id="GO:0003676">
    <property type="term" value="F:nucleic acid binding"/>
    <property type="evidence" value="ECO:0007669"/>
    <property type="project" value="InterPro"/>
</dbReference>
<organism evidence="2 3">
    <name type="scientific">Trichonephila clavata</name>
    <name type="common">Joro spider</name>
    <name type="synonym">Nephila clavata</name>
    <dbReference type="NCBI Taxonomy" id="2740835"/>
    <lineage>
        <taxon>Eukaryota</taxon>
        <taxon>Metazoa</taxon>
        <taxon>Ecdysozoa</taxon>
        <taxon>Arthropoda</taxon>
        <taxon>Chelicerata</taxon>
        <taxon>Arachnida</taxon>
        <taxon>Araneae</taxon>
        <taxon>Araneomorphae</taxon>
        <taxon>Entelegynae</taxon>
        <taxon>Araneoidea</taxon>
        <taxon>Nephilidae</taxon>
        <taxon>Trichonephila</taxon>
    </lineage>
</organism>
<name>A0A8X6KVQ4_TRICU</name>
<gene>
    <name evidence="2" type="primary">KRBA2</name>
    <name evidence="2" type="ORF">TNCT_159831</name>
</gene>
<dbReference type="PROSITE" id="PS50994">
    <property type="entry name" value="INTEGRASE"/>
    <property type="match status" value="1"/>
</dbReference>
<dbReference type="Proteomes" id="UP000887116">
    <property type="component" value="Unassembled WGS sequence"/>
</dbReference>
<dbReference type="SUPFAM" id="SSF53098">
    <property type="entry name" value="Ribonuclease H-like"/>
    <property type="match status" value="1"/>
</dbReference>
<keyword evidence="3" id="KW-1185">Reference proteome</keyword>
<accession>A0A8X6KVQ4</accession>
<dbReference type="AlphaFoldDB" id="A0A8X6KVQ4"/>
<evidence type="ECO:0000313" key="2">
    <source>
        <dbReference type="EMBL" id="GFQ84123.1"/>
    </source>
</evidence>
<dbReference type="EMBL" id="BMAO01032723">
    <property type="protein sequence ID" value="GFQ84123.1"/>
    <property type="molecule type" value="Genomic_DNA"/>
</dbReference>
<feature type="domain" description="Integrase catalytic" evidence="1">
    <location>
        <begin position="1"/>
        <end position="75"/>
    </location>
</feature>
<evidence type="ECO:0000259" key="1">
    <source>
        <dbReference type="PROSITE" id="PS50994"/>
    </source>
</evidence>
<protein>
    <submittedName>
        <fullName evidence="2">KRAB-A domain-containing protein 2</fullName>
    </submittedName>
</protein>
<proteinExistence type="predicted"/>
<dbReference type="InterPro" id="IPR012337">
    <property type="entry name" value="RNaseH-like_sf"/>
</dbReference>
<dbReference type="InterPro" id="IPR036397">
    <property type="entry name" value="RNaseH_sf"/>
</dbReference>
<comment type="caution">
    <text evidence="2">The sequence shown here is derived from an EMBL/GenBank/DDBJ whole genome shotgun (WGS) entry which is preliminary data.</text>
</comment>
<reference evidence="2" key="1">
    <citation type="submission" date="2020-07" db="EMBL/GenBank/DDBJ databases">
        <title>Multicomponent nature underlies the extraordinary mechanical properties of spider dragline silk.</title>
        <authorList>
            <person name="Kono N."/>
            <person name="Nakamura H."/>
            <person name="Mori M."/>
            <person name="Yoshida Y."/>
            <person name="Ohtoshi R."/>
            <person name="Malay A.D."/>
            <person name="Moran D.A.P."/>
            <person name="Tomita M."/>
            <person name="Numata K."/>
            <person name="Arakawa K."/>
        </authorList>
    </citation>
    <scope>NUCLEOTIDE SEQUENCE</scope>
</reference>
<evidence type="ECO:0000313" key="3">
    <source>
        <dbReference type="Proteomes" id="UP000887116"/>
    </source>
</evidence>